<sequence>MEYDSNIKRNKIPSILQSNEMFSSKILARKSTVNSNSSRFYNRAEEGVPFKWERRPGKPISTKTEDHVVMPPLSPPPALLAMGLPKPCMNFIDGPKPKPRKWSSAWLVKKIKKIKLEGYYNFR</sequence>
<dbReference type="AlphaFoldDB" id="A0AAW1J3M0"/>
<protein>
    <submittedName>
        <fullName evidence="1">Uncharacterized protein</fullName>
    </submittedName>
</protein>
<dbReference type="Proteomes" id="UP001443914">
    <property type="component" value="Unassembled WGS sequence"/>
</dbReference>
<gene>
    <name evidence="1" type="ORF">RND81_08G042800</name>
</gene>
<reference evidence="1" key="1">
    <citation type="submission" date="2024-03" db="EMBL/GenBank/DDBJ databases">
        <title>WGS assembly of Saponaria officinalis var. Norfolk2.</title>
        <authorList>
            <person name="Jenkins J."/>
            <person name="Shu S."/>
            <person name="Grimwood J."/>
            <person name="Barry K."/>
            <person name="Goodstein D."/>
            <person name="Schmutz J."/>
            <person name="Leebens-Mack J."/>
            <person name="Osbourn A."/>
        </authorList>
    </citation>
    <scope>NUCLEOTIDE SEQUENCE [LARGE SCALE GENOMIC DNA]</scope>
    <source>
        <strain evidence="1">JIC</strain>
    </source>
</reference>
<keyword evidence="2" id="KW-1185">Reference proteome</keyword>
<dbReference type="PANTHER" id="PTHR33257:SF6">
    <property type="entry name" value="OXYSTEROL-BINDING 4B-LIKE PROTEIN"/>
    <property type="match status" value="1"/>
</dbReference>
<dbReference type="PANTHER" id="PTHR33257">
    <property type="entry name" value="OS05G0165500 PROTEIN"/>
    <property type="match status" value="1"/>
</dbReference>
<evidence type="ECO:0000313" key="1">
    <source>
        <dbReference type="EMBL" id="KAK9697515.1"/>
    </source>
</evidence>
<proteinExistence type="predicted"/>
<evidence type="ECO:0000313" key="2">
    <source>
        <dbReference type="Proteomes" id="UP001443914"/>
    </source>
</evidence>
<organism evidence="1 2">
    <name type="scientific">Saponaria officinalis</name>
    <name type="common">Common soapwort</name>
    <name type="synonym">Lychnis saponaria</name>
    <dbReference type="NCBI Taxonomy" id="3572"/>
    <lineage>
        <taxon>Eukaryota</taxon>
        <taxon>Viridiplantae</taxon>
        <taxon>Streptophyta</taxon>
        <taxon>Embryophyta</taxon>
        <taxon>Tracheophyta</taxon>
        <taxon>Spermatophyta</taxon>
        <taxon>Magnoliopsida</taxon>
        <taxon>eudicotyledons</taxon>
        <taxon>Gunneridae</taxon>
        <taxon>Pentapetalae</taxon>
        <taxon>Caryophyllales</taxon>
        <taxon>Caryophyllaceae</taxon>
        <taxon>Caryophylleae</taxon>
        <taxon>Saponaria</taxon>
    </lineage>
</organism>
<name>A0AAW1J3M0_SAPOF</name>
<comment type="caution">
    <text evidence="1">The sequence shown here is derived from an EMBL/GenBank/DDBJ whole genome shotgun (WGS) entry which is preliminary data.</text>
</comment>
<accession>A0AAW1J3M0</accession>
<dbReference type="EMBL" id="JBDFQZ010000008">
    <property type="protein sequence ID" value="KAK9697515.1"/>
    <property type="molecule type" value="Genomic_DNA"/>
</dbReference>